<dbReference type="Gene3D" id="3.20.20.80">
    <property type="entry name" value="Glycosidases"/>
    <property type="match status" value="2"/>
</dbReference>
<feature type="domain" description="GH10" evidence="4">
    <location>
        <begin position="1"/>
        <end position="27"/>
    </location>
</feature>
<evidence type="ECO:0000256" key="2">
    <source>
        <dbReference type="ARBA" id="ARBA00023277"/>
    </source>
</evidence>
<gene>
    <name evidence="5" type="ORF">AVDCRST_MAG92-391</name>
</gene>
<dbReference type="SUPFAM" id="SSF51445">
    <property type="entry name" value="(Trans)glycosidases"/>
    <property type="match status" value="1"/>
</dbReference>
<keyword evidence="1 5" id="KW-0378">Hydrolase</keyword>
<dbReference type="AlphaFoldDB" id="A0A6J4HB24"/>
<dbReference type="EC" id="3.2.1.8" evidence="5"/>
<dbReference type="GO" id="GO:0000272">
    <property type="term" value="P:polysaccharide catabolic process"/>
    <property type="evidence" value="ECO:0007669"/>
    <property type="project" value="UniProtKB-KW"/>
</dbReference>
<feature type="domain" description="GH10" evidence="4">
    <location>
        <begin position="31"/>
        <end position="92"/>
    </location>
</feature>
<evidence type="ECO:0000256" key="1">
    <source>
        <dbReference type="ARBA" id="ARBA00022801"/>
    </source>
</evidence>
<proteinExistence type="predicted"/>
<name>A0A6J4HB24_9CYAN</name>
<dbReference type="InterPro" id="IPR001000">
    <property type="entry name" value="GH10_dom"/>
</dbReference>
<keyword evidence="2" id="KW-0119">Carbohydrate metabolism</keyword>
<dbReference type="GO" id="GO:0031176">
    <property type="term" value="F:endo-1,4-beta-xylanase activity"/>
    <property type="evidence" value="ECO:0007669"/>
    <property type="project" value="UniProtKB-EC"/>
</dbReference>
<protein>
    <submittedName>
        <fullName evidence="5">GH10</fullName>
        <ecNumber evidence="5">3.2.1.8</ecNumber>
    </submittedName>
</protein>
<reference evidence="5" key="1">
    <citation type="submission" date="2020-02" db="EMBL/GenBank/DDBJ databases">
        <authorList>
            <person name="Meier V. D."/>
        </authorList>
    </citation>
    <scope>NUCLEOTIDE SEQUENCE</scope>
    <source>
        <strain evidence="5">AVDCRST_MAG92</strain>
    </source>
</reference>
<dbReference type="EMBL" id="CADCTM010000054">
    <property type="protein sequence ID" value="CAA9217292.1"/>
    <property type="molecule type" value="Genomic_DNA"/>
</dbReference>
<dbReference type="InterPro" id="IPR017853">
    <property type="entry name" value="GH"/>
</dbReference>
<organism evidence="5">
    <name type="scientific">uncultured Coleofasciculus sp</name>
    <dbReference type="NCBI Taxonomy" id="1267456"/>
    <lineage>
        <taxon>Bacteria</taxon>
        <taxon>Bacillati</taxon>
        <taxon>Cyanobacteriota</taxon>
        <taxon>Cyanophyceae</taxon>
        <taxon>Coleofasciculales</taxon>
        <taxon>Coleofasciculaceae</taxon>
        <taxon>Coleofasciculus</taxon>
        <taxon>environmental samples</taxon>
    </lineage>
</organism>
<evidence type="ECO:0000313" key="5">
    <source>
        <dbReference type="EMBL" id="CAA9217292.1"/>
    </source>
</evidence>
<keyword evidence="5" id="KW-0326">Glycosidase</keyword>
<accession>A0A6J4HB24</accession>
<keyword evidence="3" id="KW-0624">Polysaccharide degradation</keyword>
<sequence length="100" mass="11419">MSHYRGQMDVWDVVNEAVSDENNSLRDGIKNSPNPEKLAENIKRFNELGLEVQITETDRKIFDGNGTLTQRLAPQSDLYRNMMQVCLAAQKILKGFLYGE</sequence>
<dbReference type="Pfam" id="PF00331">
    <property type="entry name" value="Glyco_hydro_10"/>
    <property type="match status" value="2"/>
</dbReference>
<evidence type="ECO:0000256" key="3">
    <source>
        <dbReference type="ARBA" id="ARBA00023326"/>
    </source>
</evidence>
<evidence type="ECO:0000259" key="4">
    <source>
        <dbReference type="Pfam" id="PF00331"/>
    </source>
</evidence>